<organism evidence="1 2">
    <name type="scientific">Penaeus vannamei</name>
    <name type="common">Whiteleg shrimp</name>
    <name type="synonym">Litopenaeus vannamei</name>
    <dbReference type="NCBI Taxonomy" id="6689"/>
    <lineage>
        <taxon>Eukaryota</taxon>
        <taxon>Metazoa</taxon>
        <taxon>Ecdysozoa</taxon>
        <taxon>Arthropoda</taxon>
        <taxon>Crustacea</taxon>
        <taxon>Multicrustacea</taxon>
        <taxon>Malacostraca</taxon>
        <taxon>Eumalacostraca</taxon>
        <taxon>Eucarida</taxon>
        <taxon>Decapoda</taxon>
        <taxon>Dendrobranchiata</taxon>
        <taxon>Penaeoidea</taxon>
        <taxon>Penaeidae</taxon>
        <taxon>Penaeus</taxon>
    </lineage>
</organism>
<dbReference type="SMART" id="SM00367">
    <property type="entry name" value="LRR_CC"/>
    <property type="match status" value="2"/>
</dbReference>
<dbReference type="SUPFAM" id="SSF52047">
    <property type="entry name" value="RNI-like"/>
    <property type="match status" value="1"/>
</dbReference>
<dbReference type="Gene3D" id="3.80.10.10">
    <property type="entry name" value="Ribonuclease Inhibitor"/>
    <property type="match status" value="2"/>
</dbReference>
<dbReference type="PANTHER" id="PTHR13318:SF247">
    <property type="entry name" value="GH16156P"/>
    <property type="match status" value="1"/>
</dbReference>
<evidence type="ECO:0000313" key="2">
    <source>
        <dbReference type="Proteomes" id="UP000283509"/>
    </source>
</evidence>
<dbReference type="OrthoDB" id="63112at2759"/>
<comment type="caution">
    <text evidence="1">The sequence shown here is derived from an EMBL/GenBank/DDBJ whole genome shotgun (WGS) entry which is preliminary data.</text>
</comment>
<name>A0A423STK8_PENVA</name>
<sequence>MPPRKLVETLEHMCFMVLAGNIHQIAVDLEEGVESFKVSEEQLASIVESLPAVINENLITKVIETIHQTVSRTRRTIGMATCLRVLLQPCVQTLDLSGLFFKMRLPGAINMTIRSIVLKQVESMKNLTVLNMVSKCSDEILHMVSQRCKGIVDVNVSISDLVTDAGLKALAVGCPKLEKLGIYKCWEVTTEGIEHVLRHSKNLQRLQSDQLGSVLINKFYKSDIEFKLTHFEQTQTLFEPLEEEIAWVGRACPDLESASLFLDDESLALLPKLGDVKILEVETSAVLGKGFVKAVTSLGHCLTTLQLNCDDVSQEKLVLLGKQCPHLTTLHITTATVEGDERLLNPGHLFSSLTSLHLQVWKEAVISNECVEFFLLWCFKLESLVLKAEVEFLTDQYLNRILLANPLKQAKRIIIASDKHVPLTYASVHRLIASCPNLDNLGVSSWNLTEEEFFQIRDDAKKNNYNLMIS</sequence>
<accession>A0A423STK8</accession>
<dbReference type="InterPro" id="IPR006553">
    <property type="entry name" value="Leu-rich_rpt_Cys-con_subtyp"/>
</dbReference>
<dbReference type="GO" id="GO:0019005">
    <property type="term" value="C:SCF ubiquitin ligase complex"/>
    <property type="evidence" value="ECO:0007669"/>
    <property type="project" value="TreeGrafter"/>
</dbReference>
<reference evidence="1 2" key="1">
    <citation type="submission" date="2018-04" db="EMBL/GenBank/DDBJ databases">
        <authorList>
            <person name="Zhang X."/>
            <person name="Yuan J."/>
            <person name="Li F."/>
            <person name="Xiang J."/>
        </authorList>
    </citation>
    <scope>NUCLEOTIDE SEQUENCE [LARGE SCALE GENOMIC DNA]</scope>
    <source>
        <tissue evidence="1">Muscle</tissue>
    </source>
</reference>
<dbReference type="Proteomes" id="UP000283509">
    <property type="component" value="Unassembled WGS sequence"/>
</dbReference>
<dbReference type="AlphaFoldDB" id="A0A423STK8"/>
<protein>
    <submittedName>
        <fullName evidence="1">Uncharacterized protein</fullName>
    </submittedName>
</protein>
<dbReference type="PANTHER" id="PTHR13318">
    <property type="entry name" value="PARTNER OF PAIRED, ISOFORM B-RELATED"/>
    <property type="match status" value="1"/>
</dbReference>
<proteinExistence type="predicted"/>
<dbReference type="GO" id="GO:0031146">
    <property type="term" value="P:SCF-dependent proteasomal ubiquitin-dependent protein catabolic process"/>
    <property type="evidence" value="ECO:0007669"/>
    <property type="project" value="TreeGrafter"/>
</dbReference>
<keyword evidence="2" id="KW-1185">Reference proteome</keyword>
<dbReference type="EMBL" id="QCYY01002799">
    <property type="protein sequence ID" value="ROT67572.1"/>
    <property type="molecule type" value="Genomic_DNA"/>
</dbReference>
<evidence type="ECO:0000313" key="1">
    <source>
        <dbReference type="EMBL" id="ROT67572.1"/>
    </source>
</evidence>
<reference evidence="1 2" key="2">
    <citation type="submission" date="2019-01" db="EMBL/GenBank/DDBJ databases">
        <title>The decoding of complex shrimp genome reveals the adaptation for benthos swimmer, frequently molting mechanism and breeding impact on genome.</title>
        <authorList>
            <person name="Sun Y."/>
            <person name="Gao Y."/>
            <person name="Yu Y."/>
        </authorList>
    </citation>
    <scope>NUCLEOTIDE SEQUENCE [LARGE SCALE GENOMIC DNA]</scope>
    <source>
        <tissue evidence="1">Muscle</tissue>
    </source>
</reference>
<dbReference type="InterPro" id="IPR032675">
    <property type="entry name" value="LRR_dom_sf"/>
</dbReference>
<gene>
    <name evidence="1" type="ORF">C7M84_014341</name>
</gene>